<gene>
    <name evidence="2" type="ORF">FK268_09280</name>
</gene>
<name>A0A5C5RS01_9ACTN</name>
<evidence type="ECO:0000313" key="2">
    <source>
        <dbReference type="EMBL" id="TWS25372.1"/>
    </source>
</evidence>
<keyword evidence="3" id="KW-1185">Reference proteome</keyword>
<dbReference type="AlphaFoldDB" id="A0A5C5RS01"/>
<proteinExistence type="predicted"/>
<feature type="region of interest" description="Disordered" evidence="1">
    <location>
        <begin position="88"/>
        <end position="197"/>
    </location>
</feature>
<protein>
    <submittedName>
        <fullName evidence="2">Uncharacterized protein</fullName>
    </submittedName>
</protein>
<evidence type="ECO:0000313" key="3">
    <source>
        <dbReference type="Proteomes" id="UP000319792"/>
    </source>
</evidence>
<dbReference type="RefSeq" id="WP_146433305.1">
    <property type="nucleotide sequence ID" value="NZ_VIGV01000002.1"/>
</dbReference>
<reference evidence="2 3" key="1">
    <citation type="submission" date="2019-08" db="EMBL/GenBank/DDBJ databases">
        <title>Tsukamurella conjunctivitidis sp. nov., Tsukamurella assacharolytica sp. nov. and Tsukamurella sputae sp. nov. isolated from patients with conjunctivitis, bacteraemia (lymphoma) and respiratory infection (sputum) in Hong Kong.</title>
        <authorList>
            <person name="Fok K.M.N."/>
            <person name="Fong J.Y.H."/>
        </authorList>
    </citation>
    <scope>NUCLEOTIDE SEQUENCE [LARGE SCALE GENOMIC DNA]</scope>
    <source>
        <strain evidence="2 3">HKU70</strain>
    </source>
</reference>
<comment type="caution">
    <text evidence="2">The sequence shown here is derived from an EMBL/GenBank/DDBJ whole genome shotgun (WGS) entry which is preliminary data.</text>
</comment>
<feature type="compositionally biased region" description="Polar residues" evidence="1">
    <location>
        <begin position="116"/>
        <end position="129"/>
    </location>
</feature>
<organism evidence="2 3">
    <name type="scientific">Tsukamurella sputi</name>
    <dbReference type="NCBI Taxonomy" id="2591848"/>
    <lineage>
        <taxon>Bacteria</taxon>
        <taxon>Bacillati</taxon>
        <taxon>Actinomycetota</taxon>
        <taxon>Actinomycetes</taxon>
        <taxon>Mycobacteriales</taxon>
        <taxon>Tsukamurellaceae</taxon>
        <taxon>Tsukamurella</taxon>
    </lineage>
</organism>
<accession>A0A5C5RS01</accession>
<dbReference type="OrthoDB" id="3383452at2"/>
<evidence type="ECO:0000256" key="1">
    <source>
        <dbReference type="SAM" id="MobiDB-lite"/>
    </source>
</evidence>
<dbReference type="Proteomes" id="UP000319792">
    <property type="component" value="Unassembled WGS sequence"/>
</dbReference>
<dbReference type="EMBL" id="VIGV01000002">
    <property type="protein sequence ID" value="TWS25372.1"/>
    <property type="molecule type" value="Genomic_DNA"/>
</dbReference>
<sequence length="262" mass="28567">MSQITWFKIDDGFWSHPKVAMLSDGAVALWARAGSYSCQHLTDGVVARTLLRMLGTVDAADELVAAGLWDATPDGWVFHDWSEYQETSAVVKRRRDESRERQRRSRARREEKRSDTQGPSRGESQSVSRVTDDVTDGVSSLPPTRPDPTRPDPTSEVVTGGGGVTSGNARETPPPGNLDPSNPRCPKHVGVSASDAGPNCVGCKRVREWCESAPERAAADDLSARRSRREAIDGCGLCDDQGYVLGVEPVRRCAHLRPAQES</sequence>